<evidence type="ECO:0000313" key="1">
    <source>
        <dbReference type="EMBL" id="KAH6943035.1"/>
    </source>
</evidence>
<protein>
    <submittedName>
        <fullName evidence="1">Uncharacterized protein</fullName>
    </submittedName>
</protein>
<sequence>MTLGAGVVIVSAMAITLTEGEQFVSTEAELEIDNSEATVEAVRIIIPRATSARNVAKNTVTLTGLPVEPSTRPSMSEDPAPVLLPAQPPMKRFPMICVFGAATNESQPLPDDGICDFTFYDGLYAYPEDTLKSLTFRAAVEHVLSHARKHTITQYGLSFAYENRYDVARDMETKTGRSKIKELWIRKIRHYGFISIHFMGHYDTTGFRAAIDLLAVLRTILQGKRTREEEASYLAIGFYVEPAYIVDVLASIDSITAVSAFGSDQIAKKAVKILTHYKVYSHELVWFPARLGEAIDGIPNPHKRLTPERENSHAAPAHGCGTGDGDAAGEDLLTTFNEITNHYKLGRRTLPTPHKELSRGQEIVPRLIQTDTSVASHVLSRVGVVSRPSGRGHRRHPQTPQTAHARARELACRPGASGPSLPGPLHPDWCGTGDGDAAGEDPLTTFNEITNHYKLGIRTLPTPHKELSTGQEIAPRIIQTDTFPPPASMASFMPPLITSRGAAPAYKSTHRSIELTRPLSTTTTALKMLESLKDSASALAVSVGLFGRRYKPAYTDPVSSSMTDGFLPGKPCTAYDGDYLIPYTYFCDDRTYQQNLRLDDDDWSISSFDKDGKWTVVFDTEFSIAGKLCLGKEAHMDMEYGVAAYGLEYADHSNDCRSLSTDRAYSRTKVVAALVRFFEGRPREDNMQGCRNVQAT</sequence>
<keyword evidence="2" id="KW-1185">Reference proteome</keyword>
<organism evidence="1 2">
    <name type="scientific">Hyalomma asiaticum</name>
    <name type="common">Tick</name>
    <dbReference type="NCBI Taxonomy" id="266040"/>
    <lineage>
        <taxon>Eukaryota</taxon>
        <taxon>Metazoa</taxon>
        <taxon>Ecdysozoa</taxon>
        <taxon>Arthropoda</taxon>
        <taxon>Chelicerata</taxon>
        <taxon>Arachnida</taxon>
        <taxon>Acari</taxon>
        <taxon>Parasitiformes</taxon>
        <taxon>Ixodida</taxon>
        <taxon>Ixodoidea</taxon>
        <taxon>Ixodidae</taxon>
        <taxon>Hyalomminae</taxon>
        <taxon>Hyalomma</taxon>
    </lineage>
</organism>
<gene>
    <name evidence="1" type="ORF">HPB50_014126</name>
</gene>
<name>A0ACB7T867_HYAAI</name>
<accession>A0ACB7T867</accession>
<dbReference type="Proteomes" id="UP000821845">
    <property type="component" value="Chromosome 10"/>
</dbReference>
<reference evidence="1" key="1">
    <citation type="submission" date="2020-05" db="EMBL/GenBank/DDBJ databases">
        <title>Large-scale comparative analyses of tick genomes elucidate their genetic diversity and vector capacities.</title>
        <authorList>
            <person name="Jia N."/>
            <person name="Wang J."/>
            <person name="Shi W."/>
            <person name="Du L."/>
            <person name="Sun Y."/>
            <person name="Zhan W."/>
            <person name="Jiang J."/>
            <person name="Wang Q."/>
            <person name="Zhang B."/>
            <person name="Ji P."/>
            <person name="Sakyi L.B."/>
            <person name="Cui X."/>
            <person name="Yuan T."/>
            <person name="Jiang B."/>
            <person name="Yang W."/>
            <person name="Lam T.T.-Y."/>
            <person name="Chang Q."/>
            <person name="Ding S."/>
            <person name="Wang X."/>
            <person name="Zhu J."/>
            <person name="Ruan X."/>
            <person name="Zhao L."/>
            <person name="Wei J."/>
            <person name="Que T."/>
            <person name="Du C."/>
            <person name="Cheng J."/>
            <person name="Dai P."/>
            <person name="Han X."/>
            <person name="Huang E."/>
            <person name="Gao Y."/>
            <person name="Liu J."/>
            <person name="Shao H."/>
            <person name="Ye R."/>
            <person name="Li L."/>
            <person name="Wei W."/>
            <person name="Wang X."/>
            <person name="Wang C."/>
            <person name="Yang T."/>
            <person name="Huo Q."/>
            <person name="Li W."/>
            <person name="Guo W."/>
            <person name="Chen H."/>
            <person name="Zhou L."/>
            <person name="Ni X."/>
            <person name="Tian J."/>
            <person name="Zhou Y."/>
            <person name="Sheng Y."/>
            <person name="Liu T."/>
            <person name="Pan Y."/>
            <person name="Xia L."/>
            <person name="Li J."/>
            <person name="Zhao F."/>
            <person name="Cao W."/>
        </authorList>
    </citation>
    <scope>NUCLEOTIDE SEQUENCE</scope>
    <source>
        <strain evidence="1">Hyas-2018</strain>
    </source>
</reference>
<evidence type="ECO:0000313" key="2">
    <source>
        <dbReference type="Proteomes" id="UP000821845"/>
    </source>
</evidence>
<comment type="caution">
    <text evidence="1">The sequence shown here is derived from an EMBL/GenBank/DDBJ whole genome shotgun (WGS) entry which is preliminary data.</text>
</comment>
<dbReference type="EMBL" id="CM023490">
    <property type="protein sequence ID" value="KAH6943035.1"/>
    <property type="molecule type" value="Genomic_DNA"/>
</dbReference>
<proteinExistence type="predicted"/>